<evidence type="ECO:0000256" key="2">
    <source>
        <dbReference type="ARBA" id="ARBA00022741"/>
    </source>
</evidence>
<dbReference type="SUPFAM" id="SSF52540">
    <property type="entry name" value="P-loop containing nucleoside triphosphate hydrolases"/>
    <property type="match status" value="1"/>
</dbReference>
<keyword evidence="2" id="KW-0547">Nucleotide-binding</keyword>
<keyword evidence="6" id="KW-1185">Reference proteome</keyword>
<dbReference type="GO" id="GO:0043531">
    <property type="term" value="F:ADP binding"/>
    <property type="evidence" value="ECO:0007669"/>
    <property type="project" value="InterPro"/>
</dbReference>
<dbReference type="OrthoDB" id="1434669at2759"/>
<proteinExistence type="predicted"/>
<comment type="caution">
    <text evidence="5">The sequence shown here is derived from an EMBL/GenBank/DDBJ whole genome shotgun (WGS) entry which is preliminary data.</text>
</comment>
<accession>A0A2P5DLM8</accession>
<protein>
    <submittedName>
        <fullName evidence="5">NB-ARC domain containing protein</fullName>
    </submittedName>
</protein>
<sequence length="137" mass="15571">MAAALVGGAFLSAFVNVLFERLASREVLDFFRGKESIVKLLEELNATLSSAALLLEDAEEKLIKDQRVKKWLDDRKDTVYAPDDLVYKIDTQAKLKELLTEKKFLFVLDDVWDENPHKWDVLKSSFKSGLHGSTIIV</sequence>
<name>A0A2P5DLM8_PARAD</name>
<evidence type="ECO:0000256" key="3">
    <source>
        <dbReference type="ARBA" id="ARBA00022821"/>
    </source>
</evidence>
<evidence type="ECO:0000259" key="4">
    <source>
        <dbReference type="Pfam" id="PF18052"/>
    </source>
</evidence>
<keyword evidence="1" id="KW-0677">Repeat</keyword>
<evidence type="ECO:0000313" key="6">
    <source>
        <dbReference type="Proteomes" id="UP000237105"/>
    </source>
</evidence>
<dbReference type="AlphaFoldDB" id="A0A2P5DLM8"/>
<keyword evidence="3" id="KW-0611">Plant defense</keyword>
<organism evidence="5 6">
    <name type="scientific">Parasponia andersonii</name>
    <name type="common">Sponia andersonii</name>
    <dbReference type="NCBI Taxonomy" id="3476"/>
    <lineage>
        <taxon>Eukaryota</taxon>
        <taxon>Viridiplantae</taxon>
        <taxon>Streptophyta</taxon>
        <taxon>Embryophyta</taxon>
        <taxon>Tracheophyta</taxon>
        <taxon>Spermatophyta</taxon>
        <taxon>Magnoliopsida</taxon>
        <taxon>eudicotyledons</taxon>
        <taxon>Gunneridae</taxon>
        <taxon>Pentapetalae</taxon>
        <taxon>rosids</taxon>
        <taxon>fabids</taxon>
        <taxon>Rosales</taxon>
        <taxon>Cannabaceae</taxon>
        <taxon>Parasponia</taxon>
    </lineage>
</organism>
<dbReference type="InterPro" id="IPR027417">
    <property type="entry name" value="P-loop_NTPase"/>
</dbReference>
<dbReference type="Gene3D" id="3.40.50.300">
    <property type="entry name" value="P-loop containing nucleotide triphosphate hydrolases"/>
    <property type="match status" value="1"/>
</dbReference>
<dbReference type="InterPro" id="IPR041118">
    <property type="entry name" value="Rx_N"/>
</dbReference>
<dbReference type="Proteomes" id="UP000237105">
    <property type="component" value="Unassembled WGS sequence"/>
</dbReference>
<dbReference type="EMBL" id="JXTB01000029">
    <property type="protein sequence ID" value="PON74197.1"/>
    <property type="molecule type" value="Genomic_DNA"/>
</dbReference>
<feature type="domain" description="Disease resistance N-terminal" evidence="4">
    <location>
        <begin position="10"/>
        <end position="100"/>
    </location>
</feature>
<dbReference type="GO" id="GO:0006952">
    <property type="term" value="P:defense response"/>
    <property type="evidence" value="ECO:0007669"/>
    <property type="project" value="UniProtKB-KW"/>
</dbReference>
<dbReference type="Pfam" id="PF18052">
    <property type="entry name" value="Rx_N"/>
    <property type="match status" value="1"/>
</dbReference>
<reference evidence="6" key="1">
    <citation type="submission" date="2016-06" db="EMBL/GenBank/DDBJ databases">
        <title>Parallel loss of symbiosis genes in relatives of nitrogen-fixing non-legume Parasponia.</title>
        <authorList>
            <person name="Van Velzen R."/>
            <person name="Holmer R."/>
            <person name="Bu F."/>
            <person name="Rutten L."/>
            <person name="Van Zeijl A."/>
            <person name="Liu W."/>
            <person name="Santuari L."/>
            <person name="Cao Q."/>
            <person name="Sharma T."/>
            <person name="Shen D."/>
            <person name="Roswanjaya Y."/>
            <person name="Wardhani T."/>
            <person name="Kalhor M.S."/>
            <person name="Jansen J."/>
            <person name="Van den Hoogen J."/>
            <person name="Gungor B."/>
            <person name="Hartog M."/>
            <person name="Hontelez J."/>
            <person name="Verver J."/>
            <person name="Yang W.-C."/>
            <person name="Schijlen E."/>
            <person name="Repin R."/>
            <person name="Schilthuizen M."/>
            <person name="Schranz E."/>
            <person name="Heidstra R."/>
            <person name="Miyata K."/>
            <person name="Fedorova E."/>
            <person name="Kohlen W."/>
            <person name="Bisseling T."/>
            <person name="Smit S."/>
            <person name="Geurts R."/>
        </authorList>
    </citation>
    <scope>NUCLEOTIDE SEQUENCE [LARGE SCALE GENOMIC DNA]</scope>
    <source>
        <strain evidence="6">cv. WU1-14</strain>
    </source>
</reference>
<evidence type="ECO:0000256" key="1">
    <source>
        <dbReference type="ARBA" id="ARBA00022737"/>
    </source>
</evidence>
<gene>
    <name evidence="5" type="ORF">PanWU01x14_050290</name>
</gene>
<evidence type="ECO:0000313" key="5">
    <source>
        <dbReference type="EMBL" id="PON74197.1"/>
    </source>
</evidence>